<dbReference type="InterPro" id="IPR029066">
    <property type="entry name" value="PLP-binding_barrel"/>
</dbReference>
<dbReference type="GO" id="GO:0004586">
    <property type="term" value="F:ornithine decarboxylase activity"/>
    <property type="evidence" value="ECO:0007669"/>
    <property type="project" value="UniProtKB-EC"/>
</dbReference>
<dbReference type="PROSITE" id="PS00878">
    <property type="entry name" value="ODR_DC_2_1"/>
    <property type="match status" value="1"/>
</dbReference>
<dbReference type="PROSITE" id="PS00879">
    <property type="entry name" value="ODR_DC_2_2"/>
    <property type="match status" value="1"/>
</dbReference>
<comment type="subunit">
    <text evidence="7">Homodimer. Only the dimer is catalytically active, as the active sites are constructed of residues from both monomers.</text>
</comment>
<dbReference type="GO" id="GO:0033387">
    <property type="term" value="P:putrescine biosynthetic process from arginine, via ornithine"/>
    <property type="evidence" value="ECO:0007669"/>
    <property type="project" value="TreeGrafter"/>
</dbReference>
<feature type="modified residue" description="N6-(pyridoxal phosphate)lysine" evidence="9">
    <location>
        <position position="96"/>
    </location>
</feature>
<keyword evidence="12" id="KW-1185">Reference proteome</keyword>
<dbReference type="InterPro" id="IPR009006">
    <property type="entry name" value="Ala_racemase/Decarboxylase_C"/>
</dbReference>
<evidence type="ECO:0000313" key="12">
    <source>
        <dbReference type="Proteomes" id="UP001151582"/>
    </source>
</evidence>
<dbReference type="InterPro" id="IPR022657">
    <property type="entry name" value="De-COase2_CS"/>
</dbReference>
<dbReference type="EC" id="4.1.1.17" evidence="6"/>
<dbReference type="PRINTS" id="PR01179">
    <property type="entry name" value="ODADCRBXLASE"/>
</dbReference>
<dbReference type="InterPro" id="IPR022653">
    <property type="entry name" value="De-COase2_pyr-phos_BS"/>
</dbReference>
<protein>
    <recommendedName>
        <fullName evidence="6">ornithine decarboxylase</fullName>
        <ecNumber evidence="6">4.1.1.17</ecNumber>
    </recommendedName>
</protein>
<dbReference type="Gene3D" id="2.40.37.10">
    <property type="entry name" value="Lyase, Ornithine Decarboxylase, Chain A, domain 1"/>
    <property type="match status" value="1"/>
</dbReference>
<evidence type="ECO:0000256" key="2">
    <source>
        <dbReference type="ARBA" id="ARBA00008872"/>
    </source>
</evidence>
<dbReference type="SUPFAM" id="SSF51419">
    <property type="entry name" value="PLP-binding barrel"/>
    <property type="match status" value="1"/>
</dbReference>
<dbReference type="Proteomes" id="UP001151582">
    <property type="component" value="Unassembled WGS sequence"/>
</dbReference>
<comment type="cofactor">
    <cofactor evidence="1 9">
        <name>pyridoxal 5'-phosphate</name>
        <dbReference type="ChEBI" id="CHEBI:597326"/>
    </cofactor>
</comment>
<name>A0A9W8B4P7_9FUNG</name>
<proteinExistence type="inferred from homology"/>
<comment type="catalytic activity">
    <reaction evidence="8">
        <text>L-ornithine + H(+) = putrescine + CO2</text>
        <dbReference type="Rhea" id="RHEA:22964"/>
        <dbReference type="ChEBI" id="CHEBI:15378"/>
        <dbReference type="ChEBI" id="CHEBI:16526"/>
        <dbReference type="ChEBI" id="CHEBI:46911"/>
        <dbReference type="ChEBI" id="CHEBI:326268"/>
        <dbReference type="EC" id="4.1.1.17"/>
    </reaction>
</comment>
<dbReference type="PRINTS" id="PR01182">
    <property type="entry name" value="ORNDCRBXLASE"/>
</dbReference>
<dbReference type="AlphaFoldDB" id="A0A9W8B4P7"/>
<dbReference type="EMBL" id="JANBQB010000501">
    <property type="protein sequence ID" value="KAJ1975696.1"/>
    <property type="molecule type" value="Genomic_DNA"/>
</dbReference>
<dbReference type="OrthoDB" id="5034579at2759"/>
<dbReference type="PANTHER" id="PTHR11482:SF6">
    <property type="entry name" value="ORNITHINE DECARBOXYLASE 1-RELATED"/>
    <property type="match status" value="1"/>
</dbReference>
<keyword evidence="4 11" id="KW-0456">Lyase</keyword>
<comment type="caution">
    <text evidence="11">The sequence shown here is derived from an EMBL/GenBank/DDBJ whole genome shotgun (WGS) entry which is preliminary data.</text>
</comment>
<dbReference type="SUPFAM" id="SSF50621">
    <property type="entry name" value="Alanine racemase C-terminal domain-like"/>
    <property type="match status" value="1"/>
</dbReference>
<evidence type="ECO:0000256" key="3">
    <source>
        <dbReference type="ARBA" id="ARBA00022898"/>
    </source>
</evidence>
<sequence length="494" mass="53530">MPSATPDTAGLAGSLAISAKSAAYSPAPSLHRDSHLTTSSKRETVAFCSVSELMRTHIADHGAEDAFFVADLGEVYRQYLRWQAHLPRVEPFYAVKCNPDPRVLRLLAKLGLGFDCASRAELQAILELGVTPDRIVYANPCKQASHLRFAATHQVGLLTFDNADELHKIRRLHPHAQLLLRILTDDSKSLCQLGIKFGAPLHTTASLLQLAHDLGLNVVGVSFHVGSGCLDPSPFADAVQRAHRVFAQGAELGFDMHLLDVGGGFPSALISNGATFERTAAVLGPALDQYFPASSRVRFIAEPGRYFVSSAFTLAVGIIARRVVVRDQEESLTPTEPFAFEDALPEGPTSVVNHHDQLPPTPNDHPAYMYYVNDGVYGSFNCLMFDHATVHPRVLASGGVFRTRQEDNGRATSSTPLSDASALLYDSSLWGPTCDSIDCIAAACRLPQLDVGDWLYFPDMGAYTVCAASQFNGFQTSPVVYTDANNSIPYALLL</sequence>
<comment type="similarity">
    <text evidence="2">Belongs to the Orn/Lys/Arg decarboxylase class-II family.</text>
</comment>
<dbReference type="FunFam" id="3.20.20.10:FF:000005">
    <property type="entry name" value="Ornithine decarboxylase"/>
    <property type="match status" value="1"/>
</dbReference>
<feature type="domain" description="Orn/DAP/Arg decarboxylase 2 N-terminal" evidence="10">
    <location>
        <begin position="72"/>
        <end position="309"/>
    </location>
</feature>
<feature type="active site" description="Proton donor" evidence="9">
    <location>
        <position position="434"/>
    </location>
</feature>
<dbReference type="PANTHER" id="PTHR11482">
    <property type="entry name" value="ARGININE/DIAMINOPIMELATE/ORNITHINE DECARBOXYLASE"/>
    <property type="match status" value="1"/>
</dbReference>
<dbReference type="CDD" id="cd00622">
    <property type="entry name" value="PLPDE_III_ODC"/>
    <property type="match status" value="1"/>
</dbReference>
<evidence type="ECO:0000256" key="8">
    <source>
        <dbReference type="ARBA" id="ARBA00049127"/>
    </source>
</evidence>
<keyword evidence="3 9" id="KW-0663">Pyridoxal phosphate</keyword>
<comment type="pathway">
    <text evidence="5">Amine and polyamine biosynthesis; putrescine biosynthesis via L-ornithine pathway; putrescine from L-ornithine: step 1/1.</text>
</comment>
<evidence type="ECO:0000256" key="4">
    <source>
        <dbReference type="ARBA" id="ARBA00023239"/>
    </source>
</evidence>
<gene>
    <name evidence="11" type="primary">SPE1</name>
    <name evidence="11" type="ORF">H4R34_004244</name>
</gene>
<evidence type="ECO:0000256" key="1">
    <source>
        <dbReference type="ARBA" id="ARBA00001933"/>
    </source>
</evidence>
<dbReference type="InterPro" id="IPR000183">
    <property type="entry name" value="Orn/DAP/Arg_de-COase"/>
</dbReference>
<evidence type="ECO:0000256" key="6">
    <source>
        <dbReference type="ARBA" id="ARBA00034138"/>
    </source>
</evidence>
<accession>A0A9W8B4P7</accession>
<evidence type="ECO:0000256" key="5">
    <source>
        <dbReference type="ARBA" id="ARBA00034115"/>
    </source>
</evidence>
<dbReference type="Gene3D" id="3.20.20.10">
    <property type="entry name" value="Alanine racemase"/>
    <property type="match status" value="1"/>
</dbReference>
<evidence type="ECO:0000256" key="9">
    <source>
        <dbReference type="PIRSR" id="PIRSR600183-50"/>
    </source>
</evidence>
<evidence type="ECO:0000259" key="10">
    <source>
        <dbReference type="Pfam" id="PF02784"/>
    </source>
</evidence>
<dbReference type="GO" id="GO:0005737">
    <property type="term" value="C:cytoplasm"/>
    <property type="evidence" value="ECO:0007669"/>
    <property type="project" value="TreeGrafter"/>
</dbReference>
<reference evidence="11" key="1">
    <citation type="submission" date="2022-07" db="EMBL/GenBank/DDBJ databases">
        <title>Phylogenomic reconstructions and comparative analyses of Kickxellomycotina fungi.</title>
        <authorList>
            <person name="Reynolds N.K."/>
            <person name="Stajich J.E."/>
            <person name="Barry K."/>
            <person name="Grigoriev I.V."/>
            <person name="Crous P."/>
            <person name="Smith M.E."/>
        </authorList>
    </citation>
    <scope>NUCLEOTIDE SEQUENCE</scope>
    <source>
        <strain evidence="11">RSA 567</strain>
    </source>
</reference>
<organism evidence="11 12">
    <name type="scientific">Dimargaris verticillata</name>
    <dbReference type="NCBI Taxonomy" id="2761393"/>
    <lineage>
        <taxon>Eukaryota</taxon>
        <taxon>Fungi</taxon>
        <taxon>Fungi incertae sedis</taxon>
        <taxon>Zoopagomycota</taxon>
        <taxon>Kickxellomycotina</taxon>
        <taxon>Dimargaritomycetes</taxon>
        <taxon>Dimargaritales</taxon>
        <taxon>Dimargaritaceae</taxon>
        <taxon>Dimargaris</taxon>
    </lineage>
</organism>
<dbReference type="InterPro" id="IPR022644">
    <property type="entry name" value="De-COase2_N"/>
</dbReference>
<dbReference type="InterPro" id="IPR002433">
    <property type="entry name" value="Orn_de-COase"/>
</dbReference>
<evidence type="ECO:0000313" key="11">
    <source>
        <dbReference type="EMBL" id="KAJ1975696.1"/>
    </source>
</evidence>
<dbReference type="Pfam" id="PF02784">
    <property type="entry name" value="Orn_Arg_deC_N"/>
    <property type="match status" value="1"/>
</dbReference>
<evidence type="ECO:0000256" key="7">
    <source>
        <dbReference type="ARBA" id="ARBA00046672"/>
    </source>
</evidence>